<name>A0AAD6E5B0_9EURO</name>
<dbReference type="AlphaFoldDB" id="A0AAD6E5B0"/>
<dbReference type="EMBL" id="JAQJAC010000001">
    <property type="protein sequence ID" value="KAJ5600772.1"/>
    <property type="molecule type" value="Genomic_DNA"/>
</dbReference>
<evidence type="ECO:0000313" key="1">
    <source>
        <dbReference type="EMBL" id="KAJ5600772.1"/>
    </source>
</evidence>
<dbReference type="Proteomes" id="UP001216150">
    <property type="component" value="Unassembled WGS sequence"/>
</dbReference>
<protein>
    <submittedName>
        <fullName evidence="1">Uncharacterized protein</fullName>
    </submittedName>
</protein>
<reference evidence="1 2" key="1">
    <citation type="journal article" date="2023" name="IMA Fungus">
        <title>Comparative genomic study of the Penicillium genus elucidates a diverse pangenome and 15 lateral gene transfer events.</title>
        <authorList>
            <person name="Petersen C."/>
            <person name="Sorensen T."/>
            <person name="Nielsen M.R."/>
            <person name="Sondergaard T.E."/>
            <person name="Sorensen J.L."/>
            <person name="Fitzpatrick D.A."/>
            <person name="Frisvad J.C."/>
            <person name="Nielsen K.L."/>
        </authorList>
    </citation>
    <scope>NUCLEOTIDE SEQUENCE [LARGE SCALE GENOMIC DNA]</scope>
    <source>
        <strain evidence="1 2">IBT 29057</strain>
    </source>
</reference>
<gene>
    <name evidence="1" type="ORF">N7450_001839</name>
</gene>
<comment type="caution">
    <text evidence="1">The sequence shown here is derived from an EMBL/GenBank/DDBJ whole genome shotgun (WGS) entry which is preliminary data.</text>
</comment>
<sequence length="78" mass="8511">MKIPACLPRAGVDFAGLHILGEAFEKTVNILVLEDWGVNKANGLNGLEAYQFRSDLAEPKSPSRGLETMLENALKQGR</sequence>
<keyword evidence="2" id="KW-1185">Reference proteome</keyword>
<organism evidence="1 2">
    <name type="scientific">Penicillium hetheringtonii</name>
    <dbReference type="NCBI Taxonomy" id="911720"/>
    <lineage>
        <taxon>Eukaryota</taxon>
        <taxon>Fungi</taxon>
        <taxon>Dikarya</taxon>
        <taxon>Ascomycota</taxon>
        <taxon>Pezizomycotina</taxon>
        <taxon>Eurotiomycetes</taxon>
        <taxon>Eurotiomycetidae</taxon>
        <taxon>Eurotiales</taxon>
        <taxon>Aspergillaceae</taxon>
        <taxon>Penicillium</taxon>
    </lineage>
</organism>
<evidence type="ECO:0000313" key="2">
    <source>
        <dbReference type="Proteomes" id="UP001216150"/>
    </source>
</evidence>
<accession>A0AAD6E5B0</accession>
<proteinExistence type="predicted"/>